<dbReference type="AlphaFoldDB" id="N9GIV0"/>
<evidence type="ECO:0008006" key="3">
    <source>
        <dbReference type="Google" id="ProtNLM"/>
    </source>
</evidence>
<evidence type="ECO:0000313" key="2">
    <source>
        <dbReference type="Proteomes" id="UP000017667"/>
    </source>
</evidence>
<name>N9GIV0_ACIHA</name>
<dbReference type="EMBL" id="APQQ01000026">
    <property type="protein sequence ID" value="ENW17106.1"/>
    <property type="molecule type" value="Genomic_DNA"/>
</dbReference>
<evidence type="ECO:0000313" key="1">
    <source>
        <dbReference type="EMBL" id="ENW17106.1"/>
    </source>
</evidence>
<dbReference type="PANTHER" id="PTHR47515">
    <property type="entry name" value="LOW CALCIUM RESPONSE LOCUS PROTEIN T"/>
    <property type="match status" value="1"/>
</dbReference>
<reference evidence="1 2" key="1">
    <citation type="submission" date="2013-02" db="EMBL/GenBank/DDBJ databases">
        <title>The Genome Sequence of Acinetobacter haemolyticus CIP 64.3.</title>
        <authorList>
            <consortium name="The Broad Institute Genome Sequencing Platform"/>
            <consortium name="The Broad Institute Genome Sequencing Center for Infectious Disease"/>
            <person name="Cerqueira G."/>
            <person name="Feldgarden M."/>
            <person name="Courvalin P."/>
            <person name="Perichon B."/>
            <person name="Grillot-Courvalin C."/>
            <person name="Clermont D."/>
            <person name="Rocha E."/>
            <person name="Yoon E.-J."/>
            <person name="Nemec A."/>
            <person name="Walker B."/>
            <person name="Young S.K."/>
            <person name="Zeng Q."/>
            <person name="Gargeya S."/>
            <person name="Fitzgerald M."/>
            <person name="Haas B."/>
            <person name="Abouelleil A."/>
            <person name="Alvarado L."/>
            <person name="Arachchi H.M."/>
            <person name="Berlin A.M."/>
            <person name="Chapman S.B."/>
            <person name="Dewar J."/>
            <person name="Goldberg J."/>
            <person name="Griggs A."/>
            <person name="Gujja S."/>
            <person name="Hansen M."/>
            <person name="Howarth C."/>
            <person name="Imamovic A."/>
            <person name="Larimer J."/>
            <person name="McCowan C."/>
            <person name="Murphy C."/>
            <person name="Neiman D."/>
            <person name="Pearson M."/>
            <person name="Priest M."/>
            <person name="Roberts A."/>
            <person name="Saif S."/>
            <person name="Shea T."/>
            <person name="Sisk P."/>
            <person name="Sykes S."/>
            <person name="Wortman J."/>
            <person name="Nusbaum C."/>
            <person name="Birren B."/>
        </authorList>
    </citation>
    <scope>NUCLEOTIDE SEQUENCE [LARGE SCALE GENOMIC DNA]</scope>
    <source>
        <strain evidence="1 2">CIP 64.3</strain>
    </source>
</reference>
<proteinExistence type="predicted"/>
<keyword evidence="2" id="KW-1185">Reference proteome</keyword>
<sequence>MIQLTNTHKTWGFKLCFLYLRNVKKYKWNHKRVDRIYKELELNLRIKPNKRINREVPEKLATPTSKNESWAMDFIDDYNRESLAMVVDFSLPAQRVLRDLDQLIRGVLPRRLCAISLFLYKKEPHNEGSF</sequence>
<protein>
    <recommendedName>
        <fullName evidence="3">HTH-like domain-containing protein</fullName>
    </recommendedName>
</protein>
<comment type="caution">
    <text evidence="1">The sequence shown here is derived from an EMBL/GenBank/DDBJ whole genome shotgun (WGS) entry which is preliminary data.</text>
</comment>
<gene>
    <name evidence="1" type="ORF">F927_02358</name>
</gene>
<organism evidence="1 2">
    <name type="scientific">Acinetobacter haemolyticus CIP 64.3 = MTCC 9819</name>
    <dbReference type="NCBI Taxonomy" id="1217659"/>
    <lineage>
        <taxon>Bacteria</taxon>
        <taxon>Pseudomonadati</taxon>
        <taxon>Pseudomonadota</taxon>
        <taxon>Gammaproteobacteria</taxon>
        <taxon>Moraxellales</taxon>
        <taxon>Moraxellaceae</taxon>
        <taxon>Acinetobacter</taxon>
    </lineage>
</organism>
<accession>N9GIV0</accession>
<dbReference type="Proteomes" id="UP000017667">
    <property type="component" value="Unassembled WGS sequence"/>
</dbReference>
<dbReference type="PANTHER" id="PTHR47515:SF2">
    <property type="entry name" value="INTEGRASE CORE DOMAIN PROTEIN"/>
    <property type="match status" value="1"/>
</dbReference>
<dbReference type="PATRIC" id="fig|1217659.3.peg.2324"/>
<dbReference type="HOGENOM" id="CLU_1933455_0_0_6"/>